<accession>A0ABW8RIB6</accession>
<reference evidence="6 7" key="1">
    <citation type="submission" date="2024-11" db="EMBL/GenBank/DDBJ databases">
        <authorList>
            <person name="Lucas J.A."/>
        </authorList>
    </citation>
    <scope>NUCLEOTIDE SEQUENCE [LARGE SCALE GENOMIC DNA]</scope>
    <source>
        <strain evidence="6 7">Z 5.4</strain>
    </source>
</reference>
<dbReference type="GO" id="GO:0016787">
    <property type="term" value="F:hydrolase activity"/>
    <property type="evidence" value="ECO:0007669"/>
    <property type="project" value="UniProtKB-KW"/>
</dbReference>
<evidence type="ECO:0000256" key="4">
    <source>
        <dbReference type="ARBA" id="ARBA00022842"/>
    </source>
</evidence>
<dbReference type="InterPro" id="IPR023214">
    <property type="entry name" value="HAD_sf"/>
</dbReference>
<dbReference type="EMBL" id="JBJHQH010000007">
    <property type="protein sequence ID" value="MFK9092189.1"/>
    <property type="molecule type" value="Genomic_DNA"/>
</dbReference>
<name>A0ABW8RIB6_9BACI</name>
<keyword evidence="3" id="KW-0479">Metal-binding</keyword>
<dbReference type="InterPro" id="IPR006439">
    <property type="entry name" value="HAD-SF_hydro_IA"/>
</dbReference>
<comment type="similarity">
    <text evidence="2">Belongs to the HAD-like hydrolase superfamily. CbbY/CbbZ/Gph/YieH family.</text>
</comment>
<organism evidence="6 7">
    <name type="scientific">Bacillus salipaludis</name>
    <dbReference type="NCBI Taxonomy" id="2547811"/>
    <lineage>
        <taxon>Bacteria</taxon>
        <taxon>Bacillati</taxon>
        <taxon>Bacillota</taxon>
        <taxon>Bacilli</taxon>
        <taxon>Bacillales</taxon>
        <taxon>Bacillaceae</taxon>
        <taxon>Bacillus</taxon>
    </lineage>
</organism>
<dbReference type="InterPro" id="IPR041492">
    <property type="entry name" value="HAD_2"/>
</dbReference>
<evidence type="ECO:0000313" key="6">
    <source>
        <dbReference type="EMBL" id="MFK9092189.1"/>
    </source>
</evidence>
<evidence type="ECO:0000256" key="1">
    <source>
        <dbReference type="ARBA" id="ARBA00001946"/>
    </source>
</evidence>
<dbReference type="InterPro" id="IPR023198">
    <property type="entry name" value="PGP-like_dom2"/>
</dbReference>
<evidence type="ECO:0000256" key="3">
    <source>
        <dbReference type="ARBA" id="ARBA00022723"/>
    </source>
</evidence>
<dbReference type="PANTHER" id="PTHR46193">
    <property type="entry name" value="6-PHOSPHOGLUCONATE PHOSPHATASE"/>
    <property type="match status" value="1"/>
</dbReference>
<dbReference type="InterPro" id="IPR051600">
    <property type="entry name" value="Beta-PGM-like"/>
</dbReference>
<dbReference type="InterPro" id="IPR036412">
    <property type="entry name" value="HAD-like_sf"/>
</dbReference>
<dbReference type="SFLD" id="SFLDG01135">
    <property type="entry name" value="C1.5.6:_HAD__Beta-PGM__Phospha"/>
    <property type="match status" value="1"/>
</dbReference>
<dbReference type="CDD" id="cd16423">
    <property type="entry name" value="HAD_BPGM-like"/>
    <property type="match status" value="1"/>
</dbReference>
<keyword evidence="6" id="KW-0378">Hydrolase</keyword>
<comment type="caution">
    <text evidence="6">The sequence shown here is derived from an EMBL/GenBank/DDBJ whole genome shotgun (WGS) entry which is preliminary data.</text>
</comment>
<evidence type="ECO:0000313" key="7">
    <source>
        <dbReference type="Proteomes" id="UP001623041"/>
    </source>
</evidence>
<dbReference type="PANTHER" id="PTHR46193:SF18">
    <property type="entry name" value="HEXITOL PHOSPHATASE B"/>
    <property type="match status" value="1"/>
</dbReference>
<keyword evidence="4" id="KW-0460">Magnesium</keyword>
<proteinExistence type="inferred from homology"/>
<dbReference type="RefSeq" id="WP_406580791.1">
    <property type="nucleotide sequence ID" value="NZ_JBJHQH010000007.1"/>
</dbReference>
<keyword evidence="7" id="KW-1185">Reference proteome</keyword>
<dbReference type="SUPFAM" id="SSF56784">
    <property type="entry name" value="HAD-like"/>
    <property type="match status" value="1"/>
</dbReference>
<evidence type="ECO:0000256" key="5">
    <source>
        <dbReference type="ARBA" id="ARBA00023277"/>
    </source>
</evidence>
<dbReference type="Proteomes" id="UP001623041">
    <property type="component" value="Unassembled WGS sequence"/>
</dbReference>
<evidence type="ECO:0000256" key="2">
    <source>
        <dbReference type="ARBA" id="ARBA00006171"/>
    </source>
</evidence>
<dbReference type="Pfam" id="PF13419">
    <property type="entry name" value="HAD_2"/>
    <property type="match status" value="1"/>
</dbReference>
<dbReference type="NCBIfam" id="TIGR01549">
    <property type="entry name" value="HAD-SF-IA-v1"/>
    <property type="match status" value="1"/>
</dbReference>
<dbReference type="SFLD" id="SFLDS00003">
    <property type="entry name" value="Haloacid_Dehalogenase"/>
    <property type="match status" value="1"/>
</dbReference>
<protein>
    <submittedName>
        <fullName evidence="6">HAD family hydrolase</fullName>
    </submittedName>
</protein>
<dbReference type="Gene3D" id="3.40.50.1000">
    <property type="entry name" value="HAD superfamily/HAD-like"/>
    <property type="match status" value="1"/>
</dbReference>
<dbReference type="NCBIfam" id="TIGR01509">
    <property type="entry name" value="HAD-SF-IA-v3"/>
    <property type="match status" value="1"/>
</dbReference>
<comment type="cofactor">
    <cofactor evidence="1">
        <name>Mg(2+)</name>
        <dbReference type="ChEBI" id="CHEBI:18420"/>
    </cofactor>
</comment>
<sequence>MSKMVIFDMDGVIIDSEPLHFQVDQLVMRKLGVFISHEELEQFVGMTNPEMWAQLKWKYNLSEDVDKIIDFQLSTKIKLLEESHIEPIEGVVDLIRQLKINKIKIGLASSSPRRFIETVLNKFHIIHYFDCIVSGEEVPKGKPAPDIYRKAAELVGVNESECTVIEDSRNGVLSAKAACMKCIGFRNPNSGNQDLSGADMIVEVMKEIHISKKCSDVIVRVVRNNDK</sequence>
<keyword evidence="5" id="KW-0119">Carbohydrate metabolism</keyword>
<dbReference type="SFLD" id="SFLDG01129">
    <property type="entry name" value="C1.5:_HAD__Beta-PGM__Phosphata"/>
    <property type="match status" value="1"/>
</dbReference>
<dbReference type="Gene3D" id="1.10.150.240">
    <property type="entry name" value="Putative phosphatase, domain 2"/>
    <property type="match status" value="1"/>
</dbReference>
<gene>
    <name evidence="6" type="ORF">ACJEBI_11940</name>
</gene>